<reference evidence="2" key="1">
    <citation type="journal article" date="2019" name="Int. J. Syst. Evol. Microbiol.">
        <title>The Global Catalogue of Microorganisms (GCM) 10K type strain sequencing project: providing services to taxonomists for standard genome sequencing and annotation.</title>
        <authorList>
            <consortium name="The Broad Institute Genomics Platform"/>
            <consortium name="The Broad Institute Genome Sequencing Center for Infectious Disease"/>
            <person name="Wu L."/>
            <person name="Ma J."/>
        </authorList>
    </citation>
    <scope>NUCLEOTIDE SEQUENCE [LARGE SCALE GENOMIC DNA]</scope>
    <source>
        <strain evidence="2">JCM 15481</strain>
    </source>
</reference>
<proteinExistence type="predicted"/>
<name>A0ABP5J0C4_9ACTN</name>
<comment type="caution">
    <text evidence="1">The sequence shown here is derived from an EMBL/GenBank/DDBJ whole genome shotgun (WGS) entry which is preliminary data.</text>
</comment>
<evidence type="ECO:0000313" key="2">
    <source>
        <dbReference type="Proteomes" id="UP001500443"/>
    </source>
</evidence>
<organism evidence="1 2">
    <name type="scientific">Streptomyces synnematoformans</name>
    <dbReference type="NCBI Taxonomy" id="415721"/>
    <lineage>
        <taxon>Bacteria</taxon>
        <taxon>Bacillati</taxon>
        <taxon>Actinomycetota</taxon>
        <taxon>Actinomycetes</taxon>
        <taxon>Kitasatosporales</taxon>
        <taxon>Streptomycetaceae</taxon>
        <taxon>Streptomyces</taxon>
    </lineage>
</organism>
<sequence length="108" mass="11473">MDLTEVEQAVEAGSGYAAISVKTLRDAFGAQRAKSNVVQQISAGLRAGGYGHVPFNIPKRQDRMVLVYRLDGSRGSALLALVEAAHGDGEQANGSAWLLSNMLTNIDE</sequence>
<accession>A0ABP5J0C4</accession>
<dbReference type="EMBL" id="BAAAPF010000004">
    <property type="protein sequence ID" value="GAA2108889.1"/>
    <property type="molecule type" value="Genomic_DNA"/>
</dbReference>
<gene>
    <name evidence="1" type="ORF">GCM10009802_04980</name>
</gene>
<evidence type="ECO:0000313" key="1">
    <source>
        <dbReference type="EMBL" id="GAA2108889.1"/>
    </source>
</evidence>
<dbReference type="Proteomes" id="UP001500443">
    <property type="component" value="Unassembled WGS sequence"/>
</dbReference>
<dbReference type="RefSeq" id="WP_344287379.1">
    <property type="nucleotide sequence ID" value="NZ_BAAAPF010000004.1"/>
</dbReference>
<protein>
    <submittedName>
        <fullName evidence="1">Uncharacterized protein</fullName>
    </submittedName>
</protein>
<keyword evidence="2" id="KW-1185">Reference proteome</keyword>